<dbReference type="Pfam" id="PF13186">
    <property type="entry name" value="SPASM"/>
    <property type="match status" value="1"/>
</dbReference>
<dbReference type="SUPFAM" id="SSF102114">
    <property type="entry name" value="Radical SAM enzymes"/>
    <property type="match status" value="1"/>
</dbReference>
<name>A0A645DT38_9ZZZZ</name>
<protein>
    <recommendedName>
        <fullName evidence="1">4Fe4S-binding SPASM domain-containing protein</fullName>
    </recommendedName>
</protein>
<comment type="caution">
    <text evidence="2">The sequence shown here is derived from an EMBL/GenBank/DDBJ whole genome shotgun (WGS) entry which is preliminary data.</text>
</comment>
<feature type="domain" description="4Fe4S-binding SPASM" evidence="1">
    <location>
        <begin position="74"/>
        <end position="135"/>
    </location>
</feature>
<evidence type="ECO:0000313" key="2">
    <source>
        <dbReference type="EMBL" id="MPM91753.1"/>
    </source>
</evidence>
<dbReference type="Gene3D" id="3.20.20.70">
    <property type="entry name" value="Aldolase class I"/>
    <property type="match status" value="1"/>
</dbReference>
<reference evidence="2" key="1">
    <citation type="submission" date="2019-08" db="EMBL/GenBank/DDBJ databases">
        <authorList>
            <person name="Kucharzyk K."/>
            <person name="Murdoch R.W."/>
            <person name="Higgins S."/>
            <person name="Loffler F."/>
        </authorList>
    </citation>
    <scope>NUCLEOTIDE SEQUENCE</scope>
</reference>
<evidence type="ECO:0000259" key="1">
    <source>
        <dbReference type="Pfam" id="PF13186"/>
    </source>
</evidence>
<organism evidence="2">
    <name type="scientific">bioreactor metagenome</name>
    <dbReference type="NCBI Taxonomy" id="1076179"/>
    <lineage>
        <taxon>unclassified sequences</taxon>
        <taxon>metagenomes</taxon>
        <taxon>ecological metagenomes</taxon>
    </lineage>
</organism>
<proteinExistence type="predicted"/>
<accession>A0A645DT38</accession>
<dbReference type="InterPro" id="IPR023885">
    <property type="entry name" value="4Fe4S-binding_SPASM_dom"/>
</dbReference>
<dbReference type="AlphaFoldDB" id="A0A645DT38"/>
<gene>
    <name evidence="2" type="ORF">SDC9_138887</name>
</gene>
<sequence length="143" mass="16679">MYLNGREIDAYRESSRTRFGCDYPELEAWRREDDADYLARWREQCALVARKRYPMEVTVVGHRHPARIPGDPCCTAPESRLHIRHDGEVGFCTDYFGFSIGNAKETPLPELIAGPRADLWRRAVKENILPVCDHCAWRLQRPY</sequence>
<dbReference type="InterPro" id="IPR058240">
    <property type="entry name" value="rSAM_sf"/>
</dbReference>
<dbReference type="CDD" id="cd21109">
    <property type="entry name" value="SPASM"/>
    <property type="match status" value="1"/>
</dbReference>
<dbReference type="EMBL" id="VSSQ01038770">
    <property type="protein sequence ID" value="MPM91753.1"/>
    <property type="molecule type" value="Genomic_DNA"/>
</dbReference>
<dbReference type="InterPro" id="IPR013785">
    <property type="entry name" value="Aldolase_TIM"/>
</dbReference>